<dbReference type="EMBL" id="JAPQKS010000002">
    <property type="protein sequence ID" value="KAJ5247254.1"/>
    <property type="molecule type" value="Genomic_DNA"/>
</dbReference>
<gene>
    <name evidence="1" type="ORF">N7468_002237</name>
</gene>
<evidence type="ECO:0000313" key="1">
    <source>
        <dbReference type="EMBL" id="KAJ5247254.1"/>
    </source>
</evidence>
<dbReference type="GeneID" id="83198837"/>
<proteinExistence type="predicted"/>
<reference evidence="1" key="2">
    <citation type="journal article" date="2023" name="IMA Fungus">
        <title>Comparative genomic study of the Penicillium genus elucidates a diverse pangenome and 15 lateral gene transfer events.</title>
        <authorList>
            <person name="Petersen C."/>
            <person name="Sorensen T."/>
            <person name="Nielsen M.R."/>
            <person name="Sondergaard T.E."/>
            <person name="Sorensen J.L."/>
            <person name="Fitzpatrick D.A."/>
            <person name="Frisvad J.C."/>
            <person name="Nielsen K.L."/>
        </authorList>
    </citation>
    <scope>NUCLEOTIDE SEQUENCE</scope>
    <source>
        <strain evidence="1">IBT 19713</strain>
    </source>
</reference>
<protein>
    <submittedName>
        <fullName evidence="1">Uncharacterized protein</fullName>
    </submittedName>
</protein>
<organism evidence="1 2">
    <name type="scientific">Penicillium chermesinum</name>
    <dbReference type="NCBI Taxonomy" id="63820"/>
    <lineage>
        <taxon>Eukaryota</taxon>
        <taxon>Fungi</taxon>
        <taxon>Dikarya</taxon>
        <taxon>Ascomycota</taxon>
        <taxon>Pezizomycotina</taxon>
        <taxon>Eurotiomycetes</taxon>
        <taxon>Eurotiomycetidae</taxon>
        <taxon>Eurotiales</taxon>
        <taxon>Aspergillaceae</taxon>
        <taxon>Penicillium</taxon>
    </lineage>
</organism>
<evidence type="ECO:0000313" key="2">
    <source>
        <dbReference type="Proteomes" id="UP001150941"/>
    </source>
</evidence>
<comment type="caution">
    <text evidence="1">The sequence shown here is derived from an EMBL/GenBank/DDBJ whole genome shotgun (WGS) entry which is preliminary data.</text>
</comment>
<accession>A0A9W9TZE0</accession>
<dbReference type="AlphaFoldDB" id="A0A9W9TZE0"/>
<dbReference type="Proteomes" id="UP001150941">
    <property type="component" value="Unassembled WGS sequence"/>
</dbReference>
<sequence>MFRLLRRAPLLNSAIQAAIEVSAEPRGLKFTVRKYGAKRSYTVVCSVATPQGPQRSSLRSKCMNGADLSPCQSLPLGQLADLTPPCCTSSHFKQQCEINIRVKLNTTHWDELFTSGVSTLNTGTIDVVCIPCGLWSCPDGEFTSTDMLTDMFRPM</sequence>
<keyword evidence="2" id="KW-1185">Reference proteome</keyword>
<dbReference type="RefSeq" id="XP_058334675.1">
    <property type="nucleotide sequence ID" value="XM_058471534.1"/>
</dbReference>
<reference evidence="1" key="1">
    <citation type="submission" date="2022-11" db="EMBL/GenBank/DDBJ databases">
        <authorList>
            <person name="Petersen C."/>
        </authorList>
    </citation>
    <scope>NUCLEOTIDE SEQUENCE</scope>
    <source>
        <strain evidence="1">IBT 19713</strain>
    </source>
</reference>
<name>A0A9W9TZE0_9EURO</name>